<dbReference type="Proteomes" id="UP000028837">
    <property type="component" value="Unassembled WGS sequence"/>
</dbReference>
<dbReference type="PROSITE" id="PS51203">
    <property type="entry name" value="CS"/>
    <property type="match status" value="1"/>
</dbReference>
<dbReference type="InterPro" id="IPR052289">
    <property type="entry name" value="Calcyclin-binding_UBL-bridge"/>
</dbReference>
<dbReference type="PANTHER" id="PTHR13164">
    <property type="entry name" value="CALICYLIN BINDING PROTEIN"/>
    <property type="match status" value="1"/>
</dbReference>
<feature type="region of interest" description="Disordered" evidence="1">
    <location>
        <begin position="243"/>
        <end position="262"/>
    </location>
</feature>
<feature type="compositionally biased region" description="Polar residues" evidence="1">
    <location>
        <begin position="243"/>
        <end position="254"/>
    </location>
</feature>
<evidence type="ECO:0000259" key="2">
    <source>
        <dbReference type="PROSITE" id="PS51048"/>
    </source>
</evidence>
<dbReference type="Gene3D" id="2.60.40.790">
    <property type="match status" value="1"/>
</dbReference>
<feature type="region of interest" description="Disordered" evidence="1">
    <location>
        <begin position="1"/>
        <end position="24"/>
    </location>
</feature>
<dbReference type="CDD" id="cd06468">
    <property type="entry name" value="p23_CacyBP"/>
    <property type="match status" value="1"/>
</dbReference>
<dbReference type="InterPro" id="IPR007052">
    <property type="entry name" value="CS_dom"/>
</dbReference>
<dbReference type="PROSITE" id="PS51048">
    <property type="entry name" value="SGS"/>
    <property type="match status" value="1"/>
</dbReference>
<feature type="region of interest" description="Disordered" evidence="1">
    <location>
        <begin position="59"/>
        <end position="96"/>
    </location>
</feature>
<evidence type="ECO:0000256" key="1">
    <source>
        <dbReference type="SAM" id="MobiDB-lite"/>
    </source>
</evidence>
<name>A0A086JMQ8_TOXGO</name>
<accession>A0A086JMQ8</accession>
<dbReference type="FunFam" id="2.60.40.790:FF:000040">
    <property type="entry name" value="Calcyclin binding protein"/>
    <property type="match status" value="1"/>
</dbReference>
<dbReference type="OrthoDB" id="164025at2759"/>
<evidence type="ECO:0000313" key="5">
    <source>
        <dbReference type="Proteomes" id="UP000028837"/>
    </source>
</evidence>
<dbReference type="SUPFAM" id="SSF49764">
    <property type="entry name" value="HSP20-like chaperones"/>
    <property type="match status" value="1"/>
</dbReference>
<comment type="caution">
    <text evidence="4">The sequence shown here is derived from an EMBL/GenBank/DDBJ whole genome shotgun (WGS) entry which is preliminary data.</text>
</comment>
<dbReference type="GO" id="GO:0031625">
    <property type="term" value="F:ubiquitin protein ligase binding"/>
    <property type="evidence" value="ECO:0007669"/>
    <property type="project" value="InterPro"/>
</dbReference>
<organism evidence="4 5">
    <name type="scientific">Toxoplasma gondii GAB2-2007-GAL-DOM2</name>
    <dbReference type="NCBI Taxonomy" id="1130820"/>
    <lineage>
        <taxon>Eukaryota</taxon>
        <taxon>Sar</taxon>
        <taxon>Alveolata</taxon>
        <taxon>Apicomplexa</taxon>
        <taxon>Conoidasida</taxon>
        <taxon>Coccidia</taxon>
        <taxon>Eucoccidiorida</taxon>
        <taxon>Eimeriorina</taxon>
        <taxon>Sarcocystidae</taxon>
        <taxon>Toxoplasma</taxon>
    </lineage>
</organism>
<protein>
    <submittedName>
        <fullName evidence="4">SGS domain-containing protein</fullName>
    </submittedName>
</protein>
<dbReference type="InterPro" id="IPR037893">
    <property type="entry name" value="CS_CacyBP"/>
</dbReference>
<feature type="domain" description="SGS" evidence="2">
    <location>
        <begin position="182"/>
        <end position="262"/>
    </location>
</feature>
<dbReference type="EMBL" id="AHZU02001335">
    <property type="protein sequence ID" value="KFG33426.1"/>
    <property type="molecule type" value="Genomic_DNA"/>
</dbReference>
<dbReference type="PANTHER" id="PTHR13164:SF3">
    <property type="entry name" value="CALCYCLIN-BINDING PROTEIN"/>
    <property type="match status" value="1"/>
</dbReference>
<dbReference type="GO" id="GO:0005634">
    <property type="term" value="C:nucleus"/>
    <property type="evidence" value="ECO:0007669"/>
    <property type="project" value="TreeGrafter"/>
</dbReference>
<sequence length="262" mass="29999">MAATEQKRPQETSISREPTEAAKDLEEWRRLRSLANRPNVLKSIDERIAHLECSEADFSERDEVKREVTQRAPPSSDEKSAPCNLSQPVKLTNRPSTSTQMHFLPLTSFAWNQTDRAVKIYVRIQGVQDIPEKQVVAKFARQSMELEVHDLSGKNYSLVFKRLNNVIVPETCSYRIKKDMVVVTLQKSGGQWWSDISFKENKFAAPPKLEQDADPSASIMSLMKNLYEEGDDEMKRTIAKSWMESQQQRMSGNSPFGDMNEL</sequence>
<feature type="compositionally biased region" description="Polar residues" evidence="1">
    <location>
        <begin position="83"/>
        <end position="96"/>
    </location>
</feature>
<dbReference type="AlphaFoldDB" id="A0A086JMQ8"/>
<gene>
    <name evidence="4" type="ORF">TGDOM2_305820</name>
</gene>
<evidence type="ECO:0000259" key="3">
    <source>
        <dbReference type="PROSITE" id="PS51203"/>
    </source>
</evidence>
<evidence type="ECO:0000313" key="4">
    <source>
        <dbReference type="EMBL" id="KFG33426.1"/>
    </source>
</evidence>
<feature type="compositionally biased region" description="Basic and acidic residues" evidence="1">
    <location>
        <begin position="1"/>
        <end position="10"/>
    </location>
</feature>
<dbReference type="InterPro" id="IPR007699">
    <property type="entry name" value="SGS_dom"/>
</dbReference>
<reference evidence="4 5" key="1">
    <citation type="submission" date="2014-02" db="EMBL/GenBank/DDBJ databases">
        <authorList>
            <person name="Sibley D."/>
            <person name="Venepally P."/>
            <person name="Karamycheva S."/>
            <person name="Hadjithomas M."/>
            <person name="Khan A."/>
            <person name="Brunk B."/>
            <person name="Roos D."/>
            <person name="Caler E."/>
            <person name="Lorenzi H."/>
        </authorList>
    </citation>
    <scope>NUCLEOTIDE SEQUENCE [LARGE SCALE GENOMIC DNA]</scope>
    <source>
        <strain evidence="4 5">GAB2-2007-GAL-DOM2</strain>
    </source>
</reference>
<feature type="domain" description="CS" evidence="3">
    <location>
        <begin position="104"/>
        <end position="197"/>
    </location>
</feature>
<dbReference type="Pfam" id="PF04969">
    <property type="entry name" value="CS"/>
    <property type="match status" value="1"/>
</dbReference>
<dbReference type="Pfam" id="PF05002">
    <property type="entry name" value="SGS"/>
    <property type="match status" value="1"/>
</dbReference>
<dbReference type="GO" id="GO:0044548">
    <property type="term" value="F:S100 protein binding"/>
    <property type="evidence" value="ECO:0007669"/>
    <property type="project" value="InterPro"/>
</dbReference>
<dbReference type="GO" id="GO:0015631">
    <property type="term" value="F:tubulin binding"/>
    <property type="evidence" value="ECO:0007669"/>
    <property type="project" value="InterPro"/>
</dbReference>
<proteinExistence type="predicted"/>
<dbReference type="VEuPathDB" id="ToxoDB:TGDOM2_305820"/>
<dbReference type="InterPro" id="IPR008978">
    <property type="entry name" value="HSP20-like_chaperone"/>
</dbReference>
<feature type="compositionally biased region" description="Basic and acidic residues" evidence="1">
    <location>
        <begin position="59"/>
        <end position="69"/>
    </location>
</feature>